<comment type="caution">
    <text evidence="1">The sequence shown here is derived from an EMBL/GenBank/DDBJ whole genome shotgun (WGS) entry which is preliminary data.</text>
</comment>
<dbReference type="EMBL" id="JBBPBN010000029">
    <property type="protein sequence ID" value="KAK9006043.1"/>
    <property type="molecule type" value="Genomic_DNA"/>
</dbReference>
<reference evidence="1 2" key="1">
    <citation type="journal article" date="2024" name="G3 (Bethesda)">
        <title>Genome assembly of Hibiscus sabdariffa L. provides insights into metabolisms of medicinal natural products.</title>
        <authorList>
            <person name="Kim T."/>
        </authorList>
    </citation>
    <scope>NUCLEOTIDE SEQUENCE [LARGE SCALE GENOMIC DNA]</scope>
    <source>
        <strain evidence="1">TK-2024</strain>
        <tissue evidence="1">Old leaves</tissue>
    </source>
</reference>
<evidence type="ECO:0008006" key="3">
    <source>
        <dbReference type="Google" id="ProtNLM"/>
    </source>
</evidence>
<dbReference type="Proteomes" id="UP001396334">
    <property type="component" value="Unassembled WGS sequence"/>
</dbReference>
<accession>A0ABR2QZ62</accession>
<organism evidence="1 2">
    <name type="scientific">Hibiscus sabdariffa</name>
    <name type="common">roselle</name>
    <dbReference type="NCBI Taxonomy" id="183260"/>
    <lineage>
        <taxon>Eukaryota</taxon>
        <taxon>Viridiplantae</taxon>
        <taxon>Streptophyta</taxon>
        <taxon>Embryophyta</taxon>
        <taxon>Tracheophyta</taxon>
        <taxon>Spermatophyta</taxon>
        <taxon>Magnoliopsida</taxon>
        <taxon>eudicotyledons</taxon>
        <taxon>Gunneridae</taxon>
        <taxon>Pentapetalae</taxon>
        <taxon>rosids</taxon>
        <taxon>malvids</taxon>
        <taxon>Malvales</taxon>
        <taxon>Malvaceae</taxon>
        <taxon>Malvoideae</taxon>
        <taxon>Hibiscus</taxon>
    </lineage>
</organism>
<sequence length="91" mass="10137">MKMAWKPLPSFRLAVVFVDVSHRFSSSVRRAATNNMLVSAFQGGHPILMQRGSVLDEGCLGVDDGWFCRELWWGIVMGVADGWFAESFGGR</sequence>
<keyword evidence="2" id="KW-1185">Reference proteome</keyword>
<name>A0ABR2QZ62_9ROSI</name>
<gene>
    <name evidence="1" type="ORF">V6N11_035096</name>
</gene>
<protein>
    <recommendedName>
        <fullName evidence="3">Secreted protein</fullName>
    </recommendedName>
</protein>
<evidence type="ECO:0000313" key="1">
    <source>
        <dbReference type="EMBL" id="KAK9006043.1"/>
    </source>
</evidence>
<evidence type="ECO:0000313" key="2">
    <source>
        <dbReference type="Proteomes" id="UP001396334"/>
    </source>
</evidence>
<proteinExistence type="predicted"/>